<proteinExistence type="predicted"/>
<name>A0ABS8DD37_9FIRM</name>
<evidence type="ECO:0000313" key="2">
    <source>
        <dbReference type="EMBL" id="MCB7386330.1"/>
    </source>
</evidence>
<dbReference type="InterPro" id="IPR025664">
    <property type="entry name" value="Spore_III_AC/AD"/>
</dbReference>
<gene>
    <name evidence="2" type="ORF">LIZ65_03430</name>
</gene>
<dbReference type="RefSeq" id="WP_066732668.1">
    <property type="nucleotide sequence ID" value="NZ_JAJCIQ010000001.1"/>
</dbReference>
<feature type="transmembrane region" description="Helical" evidence="1">
    <location>
        <begin position="27"/>
        <end position="49"/>
    </location>
</feature>
<sequence>MTIIQIALLGVFGTLLALQFKSGKSEYGIYLSIAVSLVVFFCMSGRLSVIVDTINTISGYIKIDSTYINAMLKMLGVTYLAEFASGICKDAGYQTIAGQIEIFAKLSILALSMPVLTALLQTIQEFLS</sequence>
<keyword evidence="1" id="KW-0812">Transmembrane</keyword>
<keyword evidence="1" id="KW-1133">Transmembrane helix</keyword>
<keyword evidence="3" id="KW-1185">Reference proteome</keyword>
<dbReference type="EMBL" id="JAJCIS010000001">
    <property type="protein sequence ID" value="MCB7386330.1"/>
    <property type="molecule type" value="Genomic_DNA"/>
</dbReference>
<feature type="transmembrane region" description="Helical" evidence="1">
    <location>
        <begin position="102"/>
        <end position="123"/>
    </location>
</feature>
<dbReference type="Proteomes" id="UP001299546">
    <property type="component" value="Unassembled WGS sequence"/>
</dbReference>
<organism evidence="2 3">
    <name type="scientific">Bariatricus massiliensis</name>
    <dbReference type="NCBI Taxonomy" id="1745713"/>
    <lineage>
        <taxon>Bacteria</taxon>
        <taxon>Bacillati</taxon>
        <taxon>Bacillota</taxon>
        <taxon>Clostridia</taxon>
        <taxon>Lachnospirales</taxon>
        <taxon>Lachnospiraceae</taxon>
        <taxon>Bariatricus</taxon>
    </lineage>
</organism>
<evidence type="ECO:0000256" key="1">
    <source>
        <dbReference type="SAM" id="Phobius"/>
    </source>
</evidence>
<dbReference type="Pfam" id="PF06686">
    <property type="entry name" value="SpoIIIAC"/>
    <property type="match status" value="2"/>
</dbReference>
<protein>
    <submittedName>
        <fullName evidence="2">Stage III sporulation AC/AD family protein</fullName>
    </submittedName>
</protein>
<comment type="caution">
    <text evidence="2">The sequence shown here is derived from an EMBL/GenBank/DDBJ whole genome shotgun (WGS) entry which is preliminary data.</text>
</comment>
<keyword evidence="1" id="KW-0472">Membrane</keyword>
<reference evidence="2 3" key="1">
    <citation type="submission" date="2021-10" db="EMBL/GenBank/DDBJ databases">
        <title>Collection of gut derived symbiotic bacterial strains cultured from healthy donors.</title>
        <authorList>
            <person name="Lin H."/>
            <person name="Littmann E."/>
            <person name="Kohout C."/>
            <person name="Pamer E.G."/>
        </authorList>
    </citation>
    <scope>NUCLEOTIDE SEQUENCE [LARGE SCALE GENOMIC DNA]</scope>
    <source>
        <strain evidence="2 3">DFI.1.165</strain>
    </source>
</reference>
<accession>A0ABS8DD37</accession>
<evidence type="ECO:0000313" key="3">
    <source>
        <dbReference type="Proteomes" id="UP001299546"/>
    </source>
</evidence>